<keyword evidence="1" id="KW-0234">DNA repair</keyword>
<gene>
    <name evidence="3" type="ORF">B0H17DRAFT_894284</name>
</gene>
<keyword evidence="1" id="KW-0067">ATP-binding</keyword>
<dbReference type="GO" id="GO:0006281">
    <property type="term" value="P:DNA repair"/>
    <property type="evidence" value="ECO:0007669"/>
    <property type="project" value="UniProtKB-KW"/>
</dbReference>
<feature type="non-terminal residue" evidence="3">
    <location>
        <position position="1"/>
    </location>
</feature>
<dbReference type="GO" id="GO:0016787">
    <property type="term" value="F:hydrolase activity"/>
    <property type="evidence" value="ECO:0007669"/>
    <property type="project" value="UniProtKB-KW"/>
</dbReference>
<dbReference type="InterPro" id="IPR027417">
    <property type="entry name" value="P-loop_NTPase"/>
</dbReference>
<reference evidence="3" key="1">
    <citation type="submission" date="2023-03" db="EMBL/GenBank/DDBJ databases">
        <title>Massive genome expansion in bonnet fungi (Mycena s.s.) driven by repeated elements and novel gene families across ecological guilds.</title>
        <authorList>
            <consortium name="Lawrence Berkeley National Laboratory"/>
            <person name="Harder C.B."/>
            <person name="Miyauchi S."/>
            <person name="Viragh M."/>
            <person name="Kuo A."/>
            <person name="Thoen E."/>
            <person name="Andreopoulos B."/>
            <person name="Lu D."/>
            <person name="Skrede I."/>
            <person name="Drula E."/>
            <person name="Henrissat B."/>
            <person name="Morin E."/>
            <person name="Kohler A."/>
            <person name="Barry K."/>
            <person name="LaButti K."/>
            <person name="Morin E."/>
            <person name="Salamov A."/>
            <person name="Lipzen A."/>
            <person name="Mereny Z."/>
            <person name="Hegedus B."/>
            <person name="Baldrian P."/>
            <person name="Stursova M."/>
            <person name="Weitz H."/>
            <person name="Taylor A."/>
            <person name="Grigoriev I.V."/>
            <person name="Nagy L.G."/>
            <person name="Martin F."/>
            <person name="Kauserud H."/>
        </authorList>
    </citation>
    <scope>NUCLEOTIDE SEQUENCE</scope>
    <source>
        <strain evidence="3">CBHHK067</strain>
    </source>
</reference>
<dbReference type="GO" id="GO:0005524">
    <property type="term" value="F:ATP binding"/>
    <property type="evidence" value="ECO:0007669"/>
    <property type="project" value="UniProtKB-KW"/>
</dbReference>
<feature type="non-terminal residue" evidence="3">
    <location>
        <position position="134"/>
    </location>
</feature>
<sequence>LNTEQERAFRIVAEHASSPQPAPLKMYMGGMGGSGKSRVFDAIKEFFVRRKEEYRFVVLGPTGSTAALVNGSTYHSVSKIPRESKSKNQDDVDSVPNDAAAIAAVNERLQGVEYVLLDEVSMVSCNDLQGLASQ</sequence>
<accession>A0AAD7DNB9</accession>
<dbReference type="Pfam" id="PF05970">
    <property type="entry name" value="PIF1"/>
    <property type="match status" value="1"/>
</dbReference>
<dbReference type="GO" id="GO:0043139">
    <property type="term" value="F:5'-3' DNA helicase activity"/>
    <property type="evidence" value="ECO:0007669"/>
    <property type="project" value="UniProtKB-EC"/>
</dbReference>
<comment type="caution">
    <text evidence="3">The sequence shown here is derived from an EMBL/GenBank/DDBJ whole genome shotgun (WGS) entry which is preliminary data.</text>
</comment>
<dbReference type="EC" id="5.6.2.3" evidence="1"/>
<comment type="cofactor">
    <cofactor evidence="1">
        <name>Mg(2+)</name>
        <dbReference type="ChEBI" id="CHEBI:18420"/>
    </cofactor>
</comment>
<comment type="catalytic activity">
    <reaction evidence="1">
        <text>ATP + H2O = ADP + phosphate + H(+)</text>
        <dbReference type="Rhea" id="RHEA:13065"/>
        <dbReference type="ChEBI" id="CHEBI:15377"/>
        <dbReference type="ChEBI" id="CHEBI:15378"/>
        <dbReference type="ChEBI" id="CHEBI:30616"/>
        <dbReference type="ChEBI" id="CHEBI:43474"/>
        <dbReference type="ChEBI" id="CHEBI:456216"/>
        <dbReference type="EC" id="5.6.2.3"/>
    </reaction>
</comment>
<dbReference type="InterPro" id="IPR051055">
    <property type="entry name" value="PIF1_helicase"/>
</dbReference>
<keyword evidence="1" id="KW-0547">Nucleotide-binding</keyword>
<dbReference type="Proteomes" id="UP001221757">
    <property type="component" value="Unassembled WGS sequence"/>
</dbReference>
<keyword evidence="1" id="KW-0378">Hydrolase</keyword>
<proteinExistence type="inferred from homology"/>
<evidence type="ECO:0000313" key="3">
    <source>
        <dbReference type="EMBL" id="KAJ7695914.1"/>
    </source>
</evidence>
<dbReference type="PANTHER" id="PTHR47642:SF5">
    <property type="entry name" value="ATP-DEPENDENT DNA HELICASE"/>
    <property type="match status" value="1"/>
</dbReference>
<dbReference type="AlphaFoldDB" id="A0AAD7DNB9"/>
<keyword evidence="4" id="KW-1185">Reference proteome</keyword>
<dbReference type="GO" id="GO:0000723">
    <property type="term" value="P:telomere maintenance"/>
    <property type="evidence" value="ECO:0007669"/>
    <property type="project" value="InterPro"/>
</dbReference>
<protein>
    <recommendedName>
        <fullName evidence="1">ATP-dependent DNA helicase</fullName>
        <ecNumber evidence="1">5.6.2.3</ecNumber>
    </recommendedName>
</protein>
<feature type="domain" description="DNA helicase Pif1-like DEAD-box helicase" evidence="2">
    <location>
        <begin position="1"/>
        <end position="126"/>
    </location>
</feature>
<dbReference type="EMBL" id="JARKIE010000036">
    <property type="protein sequence ID" value="KAJ7695914.1"/>
    <property type="molecule type" value="Genomic_DNA"/>
</dbReference>
<keyword evidence="1" id="KW-0233">DNA recombination</keyword>
<dbReference type="GO" id="GO:0006310">
    <property type="term" value="P:DNA recombination"/>
    <property type="evidence" value="ECO:0007669"/>
    <property type="project" value="UniProtKB-KW"/>
</dbReference>
<dbReference type="Gene3D" id="3.40.50.300">
    <property type="entry name" value="P-loop containing nucleotide triphosphate hydrolases"/>
    <property type="match status" value="1"/>
</dbReference>
<dbReference type="InterPro" id="IPR010285">
    <property type="entry name" value="DNA_helicase_pif1-like_DEAD"/>
</dbReference>
<keyword evidence="1" id="KW-0227">DNA damage</keyword>
<evidence type="ECO:0000313" key="4">
    <source>
        <dbReference type="Proteomes" id="UP001221757"/>
    </source>
</evidence>
<keyword evidence="1" id="KW-0347">Helicase</keyword>
<name>A0AAD7DNB9_MYCRO</name>
<dbReference type="PANTHER" id="PTHR47642">
    <property type="entry name" value="ATP-DEPENDENT DNA HELICASE"/>
    <property type="match status" value="1"/>
</dbReference>
<dbReference type="SUPFAM" id="SSF52540">
    <property type="entry name" value="P-loop containing nucleoside triphosphate hydrolases"/>
    <property type="match status" value="1"/>
</dbReference>
<evidence type="ECO:0000256" key="1">
    <source>
        <dbReference type="RuleBase" id="RU363044"/>
    </source>
</evidence>
<evidence type="ECO:0000259" key="2">
    <source>
        <dbReference type="Pfam" id="PF05970"/>
    </source>
</evidence>
<comment type="similarity">
    <text evidence="1">Belongs to the helicase family.</text>
</comment>
<organism evidence="3 4">
    <name type="scientific">Mycena rosella</name>
    <name type="common">Pink bonnet</name>
    <name type="synonym">Agaricus rosellus</name>
    <dbReference type="NCBI Taxonomy" id="1033263"/>
    <lineage>
        <taxon>Eukaryota</taxon>
        <taxon>Fungi</taxon>
        <taxon>Dikarya</taxon>
        <taxon>Basidiomycota</taxon>
        <taxon>Agaricomycotina</taxon>
        <taxon>Agaricomycetes</taxon>
        <taxon>Agaricomycetidae</taxon>
        <taxon>Agaricales</taxon>
        <taxon>Marasmiineae</taxon>
        <taxon>Mycenaceae</taxon>
        <taxon>Mycena</taxon>
    </lineage>
</organism>